<name>A0A3N4J470_9PEZI</name>
<evidence type="ECO:0000313" key="1">
    <source>
        <dbReference type="EMBL" id="RPA93113.1"/>
    </source>
</evidence>
<gene>
    <name evidence="1" type="ORF">L873DRAFT_108013</name>
</gene>
<sequence>MDRNLKSTTTEIFGGLQSRIHPDHSSPPDLSITFTQPFTLARYLPDIYLIYNNVPEGTEKYGATKNFVKSKASTAYHFSLIPTKLFIFRGAVFFGMPSGTVRYFCCNTSDNTVPPKNPAVIGNRLTYPYCILSSIEVNFHRVFCCSRMRLVLTCEFHNIQY</sequence>
<dbReference type="AlphaFoldDB" id="A0A3N4J470"/>
<proteinExistence type="predicted"/>
<protein>
    <submittedName>
        <fullName evidence="1">Uncharacterized protein</fullName>
    </submittedName>
</protein>
<accession>A0A3N4J470</accession>
<organism evidence="1 2">
    <name type="scientific">Choiromyces venosus 120613-1</name>
    <dbReference type="NCBI Taxonomy" id="1336337"/>
    <lineage>
        <taxon>Eukaryota</taxon>
        <taxon>Fungi</taxon>
        <taxon>Dikarya</taxon>
        <taxon>Ascomycota</taxon>
        <taxon>Pezizomycotina</taxon>
        <taxon>Pezizomycetes</taxon>
        <taxon>Pezizales</taxon>
        <taxon>Tuberaceae</taxon>
        <taxon>Choiromyces</taxon>
    </lineage>
</organism>
<evidence type="ECO:0000313" key="2">
    <source>
        <dbReference type="Proteomes" id="UP000276215"/>
    </source>
</evidence>
<dbReference type="Proteomes" id="UP000276215">
    <property type="component" value="Unassembled WGS sequence"/>
</dbReference>
<dbReference type="EMBL" id="ML120460">
    <property type="protein sequence ID" value="RPA93113.1"/>
    <property type="molecule type" value="Genomic_DNA"/>
</dbReference>
<reference evidence="1 2" key="1">
    <citation type="journal article" date="2018" name="Nat. Ecol. Evol.">
        <title>Pezizomycetes genomes reveal the molecular basis of ectomycorrhizal truffle lifestyle.</title>
        <authorList>
            <person name="Murat C."/>
            <person name="Payen T."/>
            <person name="Noel B."/>
            <person name="Kuo A."/>
            <person name="Morin E."/>
            <person name="Chen J."/>
            <person name="Kohler A."/>
            <person name="Krizsan K."/>
            <person name="Balestrini R."/>
            <person name="Da Silva C."/>
            <person name="Montanini B."/>
            <person name="Hainaut M."/>
            <person name="Levati E."/>
            <person name="Barry K.W."/>
            <person name="Belfiori B."/>
            <person name="Cichocki N."/>
            <person name="Clum A."/>
            <person name="Dockter R.B."/>
            <person name="Fauchery L."/>
            <person name="Guy J."/>
            <person name="Iotti M."/>
            <person name="Le Tacon F."/>
            <person name="Lindquist E.A."/>
            <person name="Lipzen A."/>
            <person name="Malagnac F."/>
            <person name="Mello A."/>
            <person name="Molinier V."/>
            <person name="Miyauchi S."/>
            <person name="Poulain J."/>
            <person name="Riccioni C."/>
            <person name="Rubini A."/>
            <person name="Sitrit Y."/>
            <person name="Splivallo R."/>
            <person name="Traeger S."/>
            <person name="Wang M."/>
            <person name="Zifcakova L."/>
            <person name="Wipf D."/>
            <person name="Zambonelli A."/>
            <person name="Paolocci F."/>
            <person name="Nowrousian M."/>
            <person name="Ottonello S."/>
            <person name="Baldrian P."/>
            <person name="Spatafora J.W."/>
            <person name="Henrissat B."/>
            <person name="Nagy L.G."/>
            <person name="Aury J.M."/>
            <person name="Wincker P."/>
            <person name="Grigoriev I.V."/>
            <person name="Bonfante P."/>
            <person name="Martin F.M."/>
        </authorList>
    </citation>
    <scope>NUCLEOTIDE SEQUENCE [LARGE SCALE GENOMIC DNA]</scope>
    <source>
        <strain evidence="1 2">120613-1</strain>
    </source>
</reference>
<keyword evidence="2" id="KW-1185">Reference proteome</keyword>